<dbReference type="RefSeq" id="WP_139829163.1">
    <property type="nucleotide sequence ID" value="NZ_FXAZ01000002.1"/>
</dbReference>
<dbReference type="AlphaFoldDB" id="A0A1X7K9A9"/>
<dbReference type="STRING" id="1852522.SAMN06295960_2219"/>
<dbReference type="OrthoDB" id="27330at2"/>
<organism evidence="4 5">
    <name type="scientific">Paenibacillus aquistagni</name>
    <dbReference type="NCBI Taxonomy" id="1852522"/>
    <lineage>
        <taxon>Bacteria</taxon>
        <taxon>Bacillati</taxon>
        <taxon>Bacillota</taxon>
        <taxon>Bacilli</taxon>
        <taxon>Bacillales</taxon>
        <taxon>Paenibacillaceae</taxon>
        <taxon>Paenibacillus</taxon>
    </lineage>
</organism>
<evidence type="ECO:0000313" key="5">
    <source>
        <dbReference type="Proteomes" id="UP000193834"/>
    </source>
</evidence>
<comment type="similarity">
    <text evidence="1">Belongs to the LytR/CpsA/Psr (LCP) family.</text>
</comment>
<feature type="domain" description="Cell envelope-related transcriptional attenuator" evidence="3">
    <location>
        <begin position="108"/>
        <end position="250"/>
    </location>
</feature>
<sequence length="331" mass="37201">MKKYWSKRKKWEKILLASFLVVLLLVVGSGSFIYYKLQHTAEAIYEPLPPSEFRVKVGNFNPTPAHDDTKETSATASHVGPRVPSLKDGDPFTMLIMGVDERDHDRGRSDTLILAVVNPKTPAVTLISIPRDTMTSIIGKNKEDKINHAYAFGGVPMAVATVEQMLQIPIDHYIKTNMQGFEEIIDVLGGVDIQNKLAFSLDGQYFEKGPLHLSGEKALAYVRMRKADPKGDFGRMDRQQEVLSSLSNKALSFEGAFQWVGMIDKVSEHVKTSIPSSEWTKLMKNYNQALSHLERESLNGSGIRQNGIYYYVLDSGERERMHDIIIKKLGL</sequence>
<name>A0A1X7K9A9_9BACL</name>
<dbReference type="EMBL" id="FXAZ01000002">
    <property type="protein sequence ID" value="SMG37418.1"/>
    <property type="molecule type" value="Genomic_DNA"/>
</dbReference>
<evidence type="ECO:0000256" key="1">
    <source>
        <dbReference type="ARBA" id="ARBA00006068"/>
    </source>
</evidence>
<evidence type="ECO:0000256" key="2">
    <source>
        <dbReference type="SAM" id="MobiDB-lite"/>
    </source>
</evidence>
<dbReference type="InterPro" id="IPR004474">
    <property type="entry name" value="LytR_CpsA_psr"/>
</dbReference>
<reference evidence="4 5" key="1">
    <citation type="submission" date="2017-04" db="EMBL/GenBank/DDBJ databases">
        <authorList>
            <person name="Afonso C.L."/>
            <person name="Miller P.J."/>
            <person name="Scott M.A."/>
            <person name="Spackman E."/>
            <person name="Goraichik I."/>
            <person name="Dimitrov K.M."/>
            <person name="Suarez D.L."/>
            <person name="Swayne D.E."/>
        </authorList>
    </citation>
    <scope>NUCLEOTIDE SEQUENCE [LARGE SCALE GENOMIC DNA]</scope>
    <source>
        <strain evidence="4 5">11</strain>
    </source>
</reference>
<evidence type="ECO:0000259" key="3">
    <source>
        <dbReference type="Pfam" id="PF03816"/>
    </source>
</evidence>
<dbReference type="Gene3D" id="3.40.630.190">
    <property type="entry name" value="LCP protein"/>
    <property type="match status" value="1"/>
</dbReference>
<dbReference type="NCBIfam" id="TIGR00350">
    <property type="entry name" value="lytR_cpsA_psr"/>
    <property type="match status" value="1"/>
</dbReference>
<accession>A0A1X7K9A9</accession>
<feature type="region of interest" description="Disordered" evidence="2">
    <location>
        <begin position="61"/>
        <end position="82"/>
    </location>
</feature>
<dbReference type="Proteomes" id="UP000193834">
    <property type="component" value="Unassembled WGS sequence"/>
</dbReference>
<dbReference type="PANTHER" id="PTHR33392">
    <property type="entry name" value="POLYISOPRENYL-TEICHOIC ACID--PEPTIDOGLYCAN TEICHOIC ACID TRANSFERASE TAGU"/>
    <property type="match status" value="1"/>
</dbReference>
<protein>
    <submittedName>
        <fullName evidence="4">Transcriptional attenuator, LytR family</fullName>
    </submittedName>
</protein>
<dbReference type="Pfam" id="PF03816">
    <property type="entry name" value="LytR_cpsA_psr"/>
    <property type="match status" value="1"/>
</dbReference>
<dbReference type="PANTHER" id="PTHR33392:SF6">
    <property type="entry name" value="POLYISOPRENYL-TEICHOIC ACID--PEPTIDOGLYCAN TEICHOIC ACID TRANSFERASE TAGU"/>
    <property type="match status" value="1"/>
</dbReference>
<proteinExistence type="inferred from homology"/>
<keyword evidence="5" id="KW-1185">Reference proteome</keyword>
<evidence type="ECO:0000313" key="4">
    <source>
        <dbReference type="EMBL" id="SMG37418.1"/>
    </source>
</evidence>
<gene>
    <name evidence="4" type="ORF">SAMN06295960_2219</name>
</gene>
<dbReference type="InterPro" id="IPR050922">
    <property type="entry name" value="LytR/CpsA/Psr_CW_biosynth"/>
</dbReference>